<evidence type="ECO:0000313" key="1">
    <source>
        <dbReference type="EMBL" id="MCI54833.1"/>
    </source>
</evidence>
<organism evidence="1 2">
    <name type="scientific">Trifolium medium</name>
    <dbReference type="NCBI Taxonomy" id="97028"/>
    <lineage>
        <taxon>Eukaryota</taxon>
        <taxon>Viridiplantae</taxon>
        <taxon>Streptophyta</taxon>
        <taxon>Embryophyta</taxon>
        <taxon>Tracheophyta</taxon>
        <taxon>Spermatophyta</taxon>
        <taxon>Magnoliopsida</taxon>
        <taxon>eudicotyledons</taxon>
        <taxon>Gunneridae</taxon>
        <taxon>Pentapetalae</taxon>
        <taxon>rosids</taxon>
        <taxon>fabids</taxon>
        <taxon>Fabales</taxon>
        <taxon>Fabaceae</taxon>
        <taxon>Papilionoideae</taxon>
        <taxon>50 kb inversion clade</taxon>
        <taxon>NPAAA clade</taxon>
        <taxon>Hologalegina</taxon>
        <taxon>IRL clade</taxon>
        <taxon>Trifolieae</taxon>
        <taxon>Trifolium</taxon>
    </lineage>
</organism>
<sequence length="61" mass="7254">MDWEIWDKFLRSVDLSGDVIGIVWRNLGSCRRFVLMSADFEWWWRENGGVTVDVEMEGETK</sequence>
<comment type="caution">
    <text evidence="1">The sequence shown here is derived from an EMBL/GenBank/DDBJ whole genome shotgun (WGS) entry which is preliminary data.</text>
</comment>
<reference evidence="1 2" key="1">
    <citation type="journal article" date="2018" name="Front. Plant Sci.">
        <title>Red Clover (Trifolium pratense) and Zigzag Clover (T. medium) - A Picture of Genomic Similarities and Differences.</title>
        <authorList>
            <person name="Dluhosova J."/>
            <person name="Istvanek J."/>
            <person name="Nedelnik J."/>
            <person name="Repkova J."/>
        </authorList>
    </citation>
    <scope>NUCLEOTIDE SEQUENCE [LARGE SCALE GENOMIC DNA]</scope>
    <source>
        <strain evidence="2">cv. 10/8</strain>
        <tissue evidence="1">Leaf</tissue>
    </source>
</reference>
<protein>
    <submittedName>
        <fullName evidence="1">Uncharacterized protein</fullName>
    </submittedName>
</protein>
<proteinExistence type="predicted"/>
<dbReference type="Proteomes" id="UP000265520">
    <property type="component" value="Unassembled WGS sequence"/>
</dbReference>
<keyword evidence="2" id="KW-1185">Reference proteome</keyword>
<feature type="non-terminal residue" evidence="1">
    <location>
        <position position="61"/>
    </location>
</feature>
<evidence type="ECO:0000313" key="2">
    <source>
        <dbReference type="Proteomes" id="UP000265520"/>
    </source>
</evidence>
<dbReference type="EMBL" id="LXQA010486023">
    <property type="protein sequence ID" value="MCI54833.1"/>
    <property type="molecule type" value="Genomic_DNA"/>
</dbReference>
<dbReference type="AlphaFoldDB" id="A0A392T144"/>
<accession>A0A392T144</accession>
<name>A0A392T144_9FABA</name>